<dbReference type="GeneID" id="26011192"/>
<accession>A0A0F7PGB9</accession>
<dbReference type="KEGG" id="hsu:HLASF_1872"/>
<reference evidence="2 5" key="1">
    <citation type="journal article" date="2015" name="ISME J.">
        <title>Elemental sulfur and acetate can support life of a novel strictly anaerobic haloarchaeon.</title>
        <authorList>
            <person name="Sorokin D.Y."/>
            <person name="Kublanov I.V."/>
            <person name="Gavrilov S.N."/>
            <person name="Rojo D."/>
            <person name="Roman P."/>
            <person name="Golyshin P.N."/>
            <person name="Slepak V.Z."/>
            <person name="Smedile F."/>
            <person name="Ferrer M."/>
            <person name="Messina E."/>
            <person name="La Cono V."/>
            <person name="Yakimov M.M."/>
        </authorList>
    </citation>
    <scope>NUCLEOTIDE SEQUENCE [LARGE SCALE GENOMIC DNA]</scope>
    <source>
        <strain evidence="2 5">HSR2</strain>
    </source>
</reference>
<evidence type="ECO:0000313" key="4">
    <source>
        <dbReference type="Proteomes" id="UP000060390"/>
    </source>
</evidence>
<dbReference type="Pfam" id="PF23439">
    <property type="entry name" value="DUF7124"/>
    <property type="match status" value="1"/>
</dbReference>
<dbReference type="Proteomes" id="UP000060390">
    <property type="component" value="Chromosome"/>
</dbReference>
<dbReference type="InterPro" id="IPR055548">
    <property type="entry name" value="DUF7124"/>
</dbReference>
<evidence type="ECO:0000259" key="1">
    <source>
        <dbReference type="Pfam" id="PF23439"/>
    </source>
</evidence>
<protein>
    <recommendedName>
        <fullName evidence="1">DUF7124 domain-containing protein</fullName>
    </recommendedName>
</protein>
<evidence type="ECO:0000313" key="3">
    <source>
        <dbReference type="EMBL" id="ALG82737.1"/>
    </source>
</evidence>
<reference evidence="3 4" key="3">
    <citation type="journal article" date="2016" name="Stand. Genomic Sci.">
        <title>Complete genome sequence of 'Halanaeroarchaeum sulfurireducens' M27-SA2, a sulfur-reducing and acetate-oxidizing haloarchaeon from the deep-sea hypersaline anoxic lake Medee.</title>
        <authorList>
            <person name="Messina E."/>
            <person name="Sorokin D.Y."/>
            <person name="Kublanov I.V."/>
            <person name="Toshchakov S."/>
            <person name="Lopatina A."/>
            <person name="Arcadi E."/>
            <person name="Smedile F."/>
            <person name="La Spada G."/>
            <person name="La Cono V."/>
            <person name="Yakimov M.M."/>
        </authorList>
    </citation>
    <scope>NUCLEOTIDE SEQUENCE [LARGE SCALE GENOMIC DNA]</scope>
    <source>
        <strain evidence="3 4">M27-SA2</strain>
    </source>
</reference>
<evidence type="ECO:0000313" key="5">
    <source>
        <dbReference type="Proteomes" id="UP000069906"/>
    </source>
</evidence>
<proteinExistence type="predicted"/>
<dbReference type="KEGG" id="hsf:HLASA_1858"/>
<gene>
    <name evidence="3" type="ORF">HLASA_1858</name>
    <name evidence="2" type="ORF">HLASF_1872</name>
</gene>
<reference evidence="4" key="2">
    <citation type="submission" date="2015-05" db="EMBL/GenBank/DDBJ databases">
        <title>Complete genome sequence of Halanaeroarchaeum sulfurireducens type strain M27-SA2, a sulfate-reducer haloarchaeon from marine anoxic lake Medee.</title>
        <authorList>
            <person name="Messina E."/>
            <person name="Kublanov I.V."/>
            <person name="Toshchakov S."/>
            <person name="Arcadi E."/>
            <person name="La Spada G."/>
            <person name="La Cono V."/>
            <person name="Yakimov M.M."/>
        </authorList>
    </citation>
    <scope>NUCLEOTIDE SEQUENCE [LARGE SCALE GENOMIC DNA]</scope>
    <source>
        <strain evidence="4">M27-SA2</strain>
    </source>
</reference>
<dbReference type="RefSeq" id="WP_050049012.1">
    <property type="nucleotide sequence ID" value="NZ_CP008874.1"/>
</dbReference>
<name>A0A0F7PGB9_9EURY</name>
<dbReference type="EMBL" id="CP011564">
    <property type="protein sequence ID" value="ALG82737.1"/>
    <property type="molecule type" value="Genomic_DNA"/>
</dbReference>
<dbReference type="PATRIC" id="fig|1604004.4.peg.1960"/>
<organism evidence="2 5">
    <name type="scientific">Halanaeroarchaeum sulfurireducens</name>
    <dbReference type="NCBI Taxonomy" id="1604004"/>
    <lineage>
        <taxon>Archaea</taxon>
        <taxon>Methanobacteriati</taxon>
        <taxon>Methanobacteriota</taxon>
        <taxon>Stenosarchaea group</taxon>
        <taxon>Halobacteria</taxon>
        <taxon>Halobacteriales</taxon>
        <taxon>Halobacteriaceae</taxon>
        <taxon>Halanaeroarchaeum</taxon>
    </lineage>
</organism>
<sequence length="135" mass="15236">MKDAGGSEDMTLAFELTALRSLANPSTVFANTRQWTSYTGIVSEEPTHALTNYARSRRIRQDFFSGPDGKAGTLEKVKSQFESERYVFVGTDEDDRELAESVGWEYLDVREAADAADWELRDEEAEAESGREDWP</sequence>
<dbReference type="OrthoDB" id="221805at2157"/>
<dbReference type="Proteomes" id="UP000069906">
    <property type="component" value="Chromosome"/>
</dbReference>
<dbReference type="EMBL" id="CP008874">
    <property type="protein sequence ID" value="AKH98343.1"/>
    <property type="molecule type" value="Genomic_DNA"/>
</dbReference>
<keyword evidence="5" id="KW-1185">Reference proteome</keyword>
<dbReference type="AlphaFoldDB" id="A0A0F7PGB9"/>
<evidence type="ECO:0000313" key="2">
    <source>
        <dbReference type="EMBL" id="AKH98343.1"/>
    </source>
</evidence>
<feature type="domain" description="DUF7124" evidence="1">
    <location>
        <begin position="10"/>
        <end position="120"/>
    </location>
</feature>
<dbReference type="HOGENOM" id="CLU_150429_0_0_2"/>
<dbReference type="STRING" id="1604004.HLASA_1858"/>